<dbReference type="SUPFAM" id="SSF103088">
    <property type="entry name" value="OmpA-like"/>
    <property type="match status" value="1"/>
</dbReference>
<dbReference type="EMBL" id="CP009888">
    <property type="protein sequence ID" value="AIY64029.1"/>
    <property type="molecule type" value="Genomic_DNA"/>
</dbReference>
<feature type="chain" id="PRO_5002027879" description="OmpA-like domain-containing protein" evidence="5">
    <location>
        <begin position="20"/>
        <end position="499"/>
    </location>
</feature>
<evidence type="ECO:0000313" key="8">
    <source>
        <dbReference type="Proteomes" id="UP000030341"/>
    </source>
</evidence>
<dbReference type="eggNOG" id="COG2885">
    <property type="taxonomic scope" value="Bacteria"/>
</dbReference>
<proteinExistence type="predicted"/>
<dbReference type="STRING" id="1348114.OM33_01825"/>
<dbReference type="KEGG" id="pseo:OM33_01825"/>
<dbReference type="PANTHER" id="PTHR30329">
    <property type="entry name" value="STATOR ELEMENT OF FLAGELLAR MOTOR COMPLEX"/>
    <property type="match status" value="1"/>
</dbReference>
<sequence length="499" mass="55605">MFKKAFAYSCALLPILAMANSDGLIVAKNDSAKTISSAQYEYVPVEIMMDNEGGQSVEITGQYKSYVQQQGNQTGISYSHYLEDLANKLIAQGFTVAAKCLKDCSTKPYRKTIDDSFRYNNIYQVSYTSARSNRFGYLSAIKGEVGNRQTIQVFAQNGHRNVLLNAYEQVIETQMPNSGITVASNFEIKQLDFTSLKASKKDAIGSVDHPMIERFPGSYIVASAVNDFESYPLIIGPYKKTIPTKKVSGKITTISYRIDPKVGPYAVHHNYINALQKAGFSLIYECSAKTCGNYAIRDNIKNTIHAKNHEADFYNLTSKSHYYLFSAEKVTAQGKIYATMYSSQKRGQYDVEMVVDIIEERAMSQVALNVDSDTLGKQIQATGSVSLYGIEFDFDKHTLKASSDKQLAEIADFLKKTKNVSLYVVGHTDNKGKFGYNQDLSKRRAAEVVNSLVTHYKIDKQRLTPVGVGPVAPKAANDTETNMQQNRRVELVLKSPQIL</sequence>
<dbReference type="Proteomes" id="UP000030341">
    <property type="component" value="Chromosome 1"/>
</dbReference>
<feature type="signal peptide" evidence="5">
    <location>
        <begin position="1"/>
        <end position="19"/>
    </location>
</feature>
<reference evidence="7 8" key="1">
    <citation type="submission" date="2014-11" db="EMBL/GenBank/DDBJ databases">
        <title>Complete Genome Sequence of Pseudoalteromonas sp. Strain OCN003 Isolated from Kaneohe Bay, Oahu, Hawaii.</title>
        <authorList>
            <person name="Beurmann S."/>
            <person name="Videau P."/>
            <person name="Ushijima B."/>
            <person name="Smith A.M."/>
            <person name="Aeby G.S."/>
            <person name="Callahan S.M."/>
            <person name="Belcaid M."/>
        </authorList>
    </citation>
    <scope>NUCLEOTIDE SEQUENCE [LARGE SCALE GENOMIC DNA]</scope>
    <source>
        <strain evidence="7 8">OCN003</strain>
    </source>
</reference>
<dbReference type="HOGENOM" id="CLU_567294_0_0_6"/>
<dbReference type="InterPro" id="IPR050330">
    <property type="entry name" value="Bact_OuterMem_StrucFunc"/>
</dbReference>
<evidence type="ECO:0000256" key="4">
    <source>
        <dbReference type="PROSITE-ProRule" id="PRU00473"/>
    </source>
</evidence>
<dbReference type="Pfam" id="PF00691">
    <property type="entry name" value="OmpA"/>
    <property type="match status" value="1"/>
</dbReference>
<dbReference type="AlphaFoldDB" id="A0A0A7EBT3"/>
<keyword evidence="3" id="KW-0998">Cell outer membrane</keyword>
<keyword evidence="5" id="KW-0732">Signal</keyword>
<comment type="subcellular location">
    <subcellularLocation>
        <location evidence="1">Cell outer membrane</location>
    </subcellularLocation>
</comment>
<dbReference type="PANTHER" id="PTHR30329:SF21">
    <property type="entry name" value="LIPOPROTEIN YIAD-RELATED"/>
    <property type="match status" value="1"/>
</dbReference>
<feature type="domain" description="OmpA-like" evidence="6">
    <location>
        <begin position="379"/>
        <end position="497"/>
    </location>
</feature>
<accession>A0A0A7EBT3</accession>
<keyword evidence="8" id="KW-1185">Reference proteome</keyword>
<evidence type="ECO:0000259" key="6">
    <source>
        <dbReference type="PROSITE" id="PS51123"/>
    </source>
</evidence>
<gene>
    <name evidence="7" type="ORF">OM33_01825</name>
</gene>
<dbReference type="PROSITE" id="PS51123">
    <property type="entry name" value="OMPA_2"/>
    <property type="match status" value="1"/>
</dbReference>
<evidence type="ECO:0000256" key="3">
    <source>
        <dbReference type="ARBA" id="ARBA00023237"/>
    </source>
</evidence>
<organism evidence="7 8">
    <name type="scientific">Pseudoalteromonas piratica</name>
    <dbReference type="NCBI Taxonomy" id="1348114"/>
    <lineage>
        <taxon>Bacteria</taxon>
        <taxon>Pseudomonadati</taxon>
        <taxon>Pseudomonadota</taxon>
        <taxon>Gammaproteobacteria</taxon>
        <taxon>Alteromonadales</taxon>
        <taxon>Pseudoalteromonadaceae</taxon>
        <taxon>Pseudoalteromonas</taxon>
    </lineage>
</organism>
<dbReference type="PRINTS" id="PR01021">
    <property type="entry name" value="OMPADOMAIN"/>
</dbReference>
<protein>
    <recommendedName>
        <fullName evidence="6">OmpA-like domain-containing protein</fullName>
    </recommendedName>
</protein>
<dbReference type="InterPro" id="IPR006664">
    <property type="entry name" value="OMP_bac"/>
</dbReference>
<dbReference type="OrthoDB" id="9792021at2"/>
<keyword evidence="2 4" id="KW-0472">Membrane</keyword>
<evidence type="ECO:0000256" key="1">
    <source>
        <dbReference type="ARBA" id="ARBA00004442"/>
    </source>
</evidence>
<dbReference type="Gene3D" id="3.30.1330.60">
    <property type="entry name" value="OmpA-like domain"/>
    <property type="match status" value="1"/>
</dbReference>
<dbReference type="InterPro" id="IPR036737">
    <property type="entry name" value="OmpA-like_sf"/>
</dbReference>
<evidence type="ECO:0000256" key="2">
    <source>
        <dbReference type="ARBA" id="ARBA00023136"/>
    </source>
</evidence>
<dbReference type="InterPro" id="IPR006665">
    <property type="entry name" value="OmpA-like"/>
</dbReference>
<evidence type="ECO:0000256" key="5">
    <source>
        <dbReference type="SAM" id="SignalP"/>
    </source>
</evidence>
<dbReference type="CDD" id="cd07185">
    <property type="entry name" value="OmpA_C-like"/>
    <property type="match status" value="1"/>
</dbReference>
<name>A0A0A7EBT3_9GAMM</name>
<dbReference type="GO" id="GO:0009279">
    <property type="term" value="C:cell outer membrane"/>
    <property type="evidence" value="ECO:0007669"/>
    <property type="project" value="UniProtKB-SubCell"/>
</dbReference>
<evidence type="ECO:0000313" key="7">
    <source>
        <dbReference type="EMBL" id="AIY64029.1"/>
    </source>
</evidence>
<dbReference type="RefSeq" id="WP_038637978.1">
    <property type="nucleotide sequence ID" value="NZ_CP009888.1"/>
</dbReference>